<dbReference type="SMART" id="SM00079">
    <property type="entry name" value="PBPe"/>
    <property type="match status" value="1"/>
</dbReference>
<comment type="subcellular location">
    <subcellularLocation>
        <location evidence="1">Cell envelope</location>
    </subcellularLocation>
</comment>
<gene>
    <name evidence="8" type="ORF">ACFOSU_01300</name>
</gene>
<dbReference type="Gene3D" id="3.40.190.10">
    <property type="entry name" value="Periplasmic binding protein-like II"/>
    <property type="match status" value="2"/>
</dbReference>
<feature type="chain" id="PRO_5045730402" evidence="5">
    <location>
        <begin position="19"/>
        <end position="260"/>
    </location>
</feature>
<proteinExistence type="inferred from homology"/>
<evidence type="ECO:0000256" key="4">
    <source>
        <dbReference type="RuleBase" id="RU003744"/>
    </source>
</evidence>
<dbReference type="SMART" id="SM00062">
    <property type="entry name" value="PBPb"/>
    <property type="match status" value="1"/>
</dbReference>
<feature type="domain" description="Ionotropic glutamate receptor C-terminal" evidence="7">
    <location>
        <begin position="27"/>
        <end position="255"/>
    </location>
</feature>
<evidence type="ECO:0000313" key="9">
    <source>
        <dbReference type="Proteomes" id="UP001595462"/>
    </source>
</evidence>
<sequence>MKKLITTTLIGAALCATAGTAAARGDNVRIGTNVPYVPMEYQNPDGSLTGFDIDLGNALCKQAKLECSWTEQSWNGIIPGLKARKFDAIMSSMTITKERSKQLLFSDPYIVPPSAWFVPDDSDIDAPTKASLKGKDIGVQRGTVQDDYVTDMFGDEATIKRYANADDVIVDMDTGRLDAAFFDFPTGLSGLLEPEDKNYKTIGKKLTEPKKYFGDGFGIAFRQRDKDLAAKFNKALAELKEDGTYDKIYDKYFHSEDGAR</sequence>
<name>A0ABV7ELH8_9GAMM</name>
<keyword evidence="3 5" id="KW-0732">Signal</keyword>
<reference evidence="9" key="1">
    <citation type="journal article" date="2019" name="Int. J. Syst. Evol. Microbiol.">
        <title>The Global Catalogue of Microorganisms (GCM) 10K type strain sequencing project: providing services to taxonomists for standard genome sequencing and annotation.</title>
        <authorList>
            <consortium name="The Broad Institute Genomics Platform"/>
            <consortium name="The Broad Institute Genome Sequencing Center for Infectious Disease"/>
            <person name="Wu L."/>
            <person name="Ma J."/>
        </authorList>
    </citation>
    <scope>NUCLEOTIDE SEQUENCE [LARGE SCALE GENOMIC DNA]</scope>
    <source>
        <strain evidence="9">KCTC 52640</strain>
    </source>
</reference>
<evidence type="ECO:0000313" key="8">
    <source>
        <dbReference type="EMBL" id="MFC3102522.1"/>
    </source>
</evidence>
<comment type="caution">
    <text evidence="8">The sequence shown here is derived from an EMBL/GenBank/DDBJ whole genome shotgun (WGS) entry which is preliminary data.</text>
</comment>
<dbReference type="InterPro" id="IPR001320">
    <property type="entry name" value="Iontro_rcpt_C"/>
</dbReference>
<dbReference type="PANTHER" id="PTHR35936:SF13">
    <property type="entry name" value="HISTIDINE-BINDING PERIPLASMIC PROTEIN"/>
    <property type="match status" value="1"/>
</dbReference>
<feature type="domain" description="Solute-binding protein family 3/N-terminal" evidence="6">
    <location>
        <begin position="27"/>
        <end position="256"/>
    </location>
</feature>
<organism evidence="8 9">
    <name type="scientific">Salinisphaera aquimarina</name>
    <dbReference type="NCBI Taxonomy" id="2094031"/>
    <lineage>
        <taxon>Bacteria</taxon>
        <taxon>Pseudomonadati</taxon>
        <taxon>Pseudomonadota</taxon>
        <taxon>Gammaproteobacteria</taxon>
        <taxon>Salinisphaerales</taxon>
        <taxon>Salinisphaeraceae</taxon>
        <taxon>Salinisphaera</taxon>
    </lineage>
</organism>
<protein>
    <submittedName>
        <fullName evidence="8">Transporter substrate-binding domain-containing protein</fullName>
    </submittedName>
</protein>
<dbReference type="InterPro" id="IPR018313">
    <property type="entry name" value="SBP_3_CS"/>
</dbReference>
<dbReference type="SUPFAM" id="SSF53850">
    <property type="entry name" value="Periplasmic binding protein-like II"/>
    <property type="match status" value="1"/>
</dbReference>
<comment type="similarity">
    <text evidence="2 4">Belongs to the bacterial solute-binding protein 3 family.</text>
</comment>
<dbReference type="PANTHER" id="PTHR35936">
    <property type="entry name" value="MEMBRANE-BOUND LYTIC MUREIN TRANSGLYCOSYLASE F"/>
    <property type="match status" value="1"/>
</dbReference>
<dbReference type="RefSeq" id="WP_380685668.1">
    <property type="nucleotide sequence ID" value="NZ_JBHRSS010000001.1"/>
</dbReference>
<feature type="signal peptide" evidence="5">
    <location>
        <begin position="1"/>
        <end position="18"/>
    </location>
</feature>
<dbReference type="Pfam" id="PF00497">
    <property type="entry name" value="SBP_bac_3"/>
    <property type="match status" value="1"/>
</dbReference>
<evidence type="ECO:0000259" key="6">
    <source>
        <dbReference type="SMART" id="SM00062"/>
    </source>
</evidence>
<dbReference type="PROSITE" id="PS01039">
    <property type="entry name" value="SBP_BACTERIAL_3"/>
    <property type="match status" value="1"/>
</dbReference>
<evidence type="ECO:0000256" key="1">
    <source>
        <dbReference type="ARBA" id="ARBA00004196"/>
    </source>
</evidence>
<evidence type="ECO:0000256" key="5">
    <source>
        <dbReference type="SAM" id="SignalP"/>
    </source>
</evidence>
<evidence type="ECO:0000256" key="3">
    <source>
        <dbReference type="ARBA" id="ARBA00022729"/>
    </source>
</evidence>
<dbReference type="InterPro" id="IPR001638">
    <property type="entry name" value="Solute-binding_3/MltF_N"/>
</dbReference>
<evidence type="ECO:0000256" key="2">
    <source>
        <dbReference type="ARBA" id="ARBA00010333"/>
    </source>
</evidence>
<dbReference type="EMBL" id="JBHRSS010000001">
    <property type="protein sequence ID" value="MFC3102522.1"/>
    <property type="molecule type" value="Genomic_DNA"/>
</dbReference>
<evidence type="ECO:0000259" key="7">
    <source>
        <dbReference type="SMART" id="SM00079"/>
    </source>
</evidence>
<keyword evidence="9" id="KW-1185">Reference proteome</keyword>
<accession>A0ABV7ELH8</accession>
<dbReference type="Proteomes" id="UP001595462">
    <property type="component" value="Unassembled WGS sequence"/>
</dbReference>